<gene>
    <name evidence="1" type="ORF">ACFYKT_14540</name>
</gene>
<dbReference type="RefSeq" id="WP_389220962.1">
    <property type="nucleotide sequence ID" value="NZ_JBIACJ010000007.1"/>
</dbReference>
<name>A0ABW6K067_9BACI</name>
<dbReference type="Proteomes" id="UP001601058">
    <property type="component" value="Unassembled WGS sequence"/>
</dbReference>
<reference evidence="1 2" key="1">
    <citation type="submission" date="2024-08" db="EMBL/GenBank/DDBJ databases">
        <title>Two novel Cytobacillus novel species.</title>
        <authorList>
            <person name="Liu G."/>
        </authorList>
    </citation>
    <scope>NUCLEOTIDE SEQUENCE [LARGE SCALE GENOMIC DNA]</scope>
    <source>
        <strain evidence="1 2">FJAT-53684</strain>
    </source>
</reference>
<evidence type="ECO:0000313" key="2">
    <source>
        <dbReference type="Proteomes" id="UP001601058"/>
    </source>
</evidence>
<keyword evidence="2" id="KW-1185">Reference proteome</keyword>
<proteinExistence type="predicted"/>
<evidence type="ECO:0000313" key="1">
    <source>
        <dbReference type="EMBL" id="MFE8697558.1"/>
    </source>
</evidence>
<comment type="caution">
    <text evidence="1">The sequence shown here is derived from an EMBL/GenBank/DDBJ whole genome shotgun (WGS) entry which is preliminary data.</text>
</comment>
<sequence length="94" mass="11187">MNHIKWVNGSCKEDNRIFDSEFEAEKWADSIYPDFIAYFGYKQDVGYATPDKKVIKHLEVLMPQWAAYNNLQVNVRTEHSKLDGRIIYKIWTEQ</sequence>
<accession>A0ABW6K067</accession>
<organism evidence="1 2">
    <name type="scientific">Cytobacillus mangrovibacter</name>
    <dbReference type="NCBI Taxonomy" id="3299024"/>
    <lineage>
        <taxon>Bacteria</taxon>
        <taxon>Bacillati</taxon>
        <taxon>Bacillota</taxon>
        <taxon>Bacilli</taxon>
        <taxon>Bacillales</taxon>
        <taxon>Bacillaceae</taxon>
        <taxon>Cytobacillus</taxon>
    </lineage>
</organism>
<dbReference type="EMBL" id="JBIACJ010000007">
    <property type="protein sequence ID" value="MFE8697558.1"/>
    <property type="molecule type" value="Genomic_DNA"/>
</dbReference>
<protein>
    <submittedName>
        <fullName evidence="1">Uncharacterized protein</fullName>
    </submittedName>
</protein>